<feature type="region of interest" description="Disordered" evidence="10">
    <location>
        <begin position="1574"/>
        <end position="1597"/>
    </location>
</feature>
<dbReference type="PROSITE" id="PS52019">
    <property type="entry name" value="PKS_MFAS_DH"/>
    <property type="match status" value="2"/>
</dbReference>
<dbReference type="CDD" id="cd08956">
    <property type="entry name" value="KR_3_FAS_SDR_x"/>
    <property type="match status" value="2"/>
</dbReference>
<dbReference type="Pfam" id="PF14765">
    <property type="entry name" value="PS-DH"/>
    <property type="match status" value="2"/>
</dbReference>
<organism evidence="14 15">
    <name type="scientific">Natronosporangium hydrolyticum</name>
    <dbReference type="NCBI Taxonomy" id="2811111"/>
    <lineage>
        <taxon>Bacteria</taxon>
        <taxon>Bacillati</taxon>
        <taxon>Actinomycetota</taxon>
        <taxon>Actinomycetes</taxon>
        <taxon>Micromonosporales</taxon>
        <taxon>Micromonosporaceae</taxon>
        <taxon>Natronosporangium</taxon>
    </lineage>
</organism>
<sequence>MAADEKLLDYLKRVTADLHQTRQRLREVEEAGNEPIAIVAMGCRYPGGVRSPEDLWELVSEGRDAIGPFPTDRGWAIDGFGYADPETGVEAFVGEGGFVDDVAMFDAELFGISPREALATDPQQRLMLELAWETFERAGIAPDSLRGESVGVIVGSGGQDYYDDLAPNAAESVANYLSTGNAGSVISSRISYELGLQGPAFTVDTACSSSLVALHLAVQALRSGECSMALAGGVLVMSTPGPFEAFSRQRGLAADGRCKAFSADADGTGWAEGAGVLLLERLSDARAAGRRVLAVVRGSAVNQDGASNGLTAPNGPAQERVIRAALGSAGVGVGDVDVVEGHGTGTSLGDPIEVGALLGTYGRGRGGVGPLWLGSLKSNIGHAQAAAGVAGVIKMVMALRFGWLPPTLHVGRPTGHVDWSSGEVELLVEGRQWRSVEGRVRRAGVSSFGVSGTNAHVIIEESPVEAPVEGSVAVPREVPREVPVVLPVSGVGWGGLRGQLGGLVGLVGGGGVGLGDVGWSLGVGRAGLGCRAVVVADGDGGGVGGVVGLLSGVAGGGGEVVGVGGSVVLGEVVGGRTVFMFSGQGSQRVGMGRGLYGAFGVFREVFDEVCGVFDGLLGCGLRGVVFEGVGGDVDRTVFAQAGLFAVEVALFRLLESWGVGVDVVVGHSVGEVAAAYVVGVLGLEDACRLVVGGAGVVESGGVGGFGELVGGLGLGGVSGGVVAVSSVLGGVVGGEWSDPGFWVSQVGAGVRFGDVVGCLRGLGVSRFVEVGPGGVWAGVVREGDGGGVAGDGGGLVVGSLWGGVGGLGEVEGLLVGVSRVWVWGGVVDWSRVLVGGRWVDLPTYAFQHKRYWLEERSSGGAHAWGMDEADHPLLGAIATVADSGNLVVTGRVATWKPAWLGHHVVHGEPILPGAALVDLALWVGRSAGYGQLVDLALHAPLPVSPDGTRIQIVVGDTAGPGTRTIDVFAQDERDPAPEWQRHASGLLAADGIESGVALAEWPPSAGEPIDVEDLGRELTASGLDYGPAFRGLSAAWRGADAMWAEVRLPSGAGVTTGGFGIHPVLLDAATQVLAAAPGNGSGSAHVPFSWSGVTLHTAGADQLRVHFSRIGEQAYRGDIADGNGRPVATIGSVAFRPALTSAGLSEPPLHELRWRPALPTSDVPLKEMAVVDRIAEVPAAGALPPFVGLRVPGGSDPDAVTAATRHALHAVQGWLLEPRAAGSTLTLLTSGAVSVAGEEVPNLAGAAVWGLVRSAQTEHPGQFLLLDIDDEQADSCWLGEAAARALAADEPQIAYRGGVPHVPRVDVMTRGAEPAAGALPVPAGAFDGTVLVTGGTGGVGAAVARHLVQVHGARHLVLLSRRGPAAPGAEALRAELAASGAAVRLVACDLSDRAALAEALTALPQPPLSAVIHTAGVLADGTVTSLTTEDIEAVLGPKVHGALHLHELTQGYNLSAFIVFSSLSGILGAAGQANYAAANTVLDALATHRRSTGAAATSVAWGPWEAAAGGMIAALGQSGLDRLSRDGLLTLDTAEALARFDAACLAATEPGPIVAARFDPSVLRDLGAARPAALRDLGGGAPPSPRSSGTAAERPTELARLSGKQQREAALELVREQVAAVLGYPDPAAVDPRREFQHLGFDSLSAVEFRNSLATTTGVRLPATLVFDYPTANAVADYLVAQLAEVSVATEAEVTVAPRTGPPEVGDDDAIAIVGVACRYPGGVQSPEDLWWLVADGVDAIGPFPVDRGWDTDRIFDPTGERPGSSYVRHGGFLYDAGDFDAGFFGVSPREAATVDPQQRLLLEICWEAIERAGVDPSSLRGSETGVFAGVQYHDYFASNSTGSVVAGRIAYTLGLQGPAISVDTACSSSLVALHLAVQALRSGECGMALAGGVTVMATPESFVEFSRQRGLAADGRCKSFSADADGTGWAEGAGVLLLERLSDARAAGRRVLAVVRGSAVNQDGASNGLTAPNGPAQERVIRAALGSAGVGVGDVDVVEGHGTGTSLGDPIEVGALLGTYGRGRGGVGPLWLGSLKSNIGHAQAAAGVAGVIKMVMALRFGWLPPTLHVGRPTGHVDWSSGEVELLVEGRQWPSVEGRVRRAGVSSFGVSGTNAHVIIEEADSEPADSPRPDRPAALTVPWCVSGRSADGLRAQAERLLSYVDDDPNLNILDVGYSLSVGRATLEHRAVINGGTREELLLGLVSLVDGEPDPGRLVQGVASTTGRTAFLFTGQGAQRLGMGRALADAYPAFAAAFEAVCAELAPQLEVPLARVLDAAPGSDDAQLVHQTAYAQPALFAVEVALFRFLEHLEVRPDLLVGHSIGELAAAHCAGVLSLPDACRLVAARGRLMQAARSGGAMVALAASEEEVREQLCGRAGVSLAAINGPRSVVISGDEATVSEVADYFSEQGRATTPLRVSHAFHSPHMDSALDEYTTVAASVRYAEPQYSVISTLTGELADEELRQPEYWVRQLREPVRFADAVRGLHDLGVTRFVELGPAPVLTGLVPDCLPSTVTPAVLLGVLEPGAEPRAFVEAVASLYVSGRSPAWQRMFAPWRPQLVELPTYAFQRRRYWMEPASVTGAESDGHPMLGGGVDLAESGGSIFTGRLSLGTQPWLADHCLDGAVVFPGTGFVELAIRAGEQLGCARVAELTLHAPLVLPPSGRMRLQLAVEPADVPGSRQFSVHSRLDGANDGTWLRHATGLLAEAALSAEAGPVPVPATAEPVPVADWYDVLAASGLEYGPAFRGMRRLFRDGDELVADIELPAAALADVDSYTLHPALFDAALHPIAQLATGGSPLRPFAWSDVQVYATGASELQVRIRPVETPGDGLGTTVAIDAWDPAGQLVASVGSLTLRPGEANPVSVPAASQPERLFGVEWRSIPAPASEPVGAWRVLGDDRWAMVASLAASTGDDIEAAASVVHVLPAGAAPAPGNPADLAPSGAAEPAAVHAEAGRVLKYLQQWQASSADPAVPLVVVTRGAVSCAGEPVSDLVGAAVWGLVRAAQAEDAAPVVLLDVDGDPVSAPLLSAALRSGEPQLAVRAGALWRPRLVRTSGAAVTANSSAWPTTGTVLVTGASGALGQLVARHLVAAHGVRRLLLLSRRGAAAPAAEQLRTELADRGAEVTLVACDVADRDQLAAVLEELPEHQPLRAIVHAAGVLDDGVVGNLDPDRLSAVLRPKVDAAWYLHELTRDHDLSAFVMFSSAAGVLGAPGQANYAAANAFLDGLASHRRGQGLPAQSLAWGLWSAEAGGMATPVADGGRHHRDDAVIAPITPEEGLALLDAARARDEPLLLPVAVDQAALAAADPGAVAPLLRTLVRAPARQTAATSAAPSQSLRQRLSPMSSPEQDSALLELVRSEAAKQLGYDGPEAVEPDRAFNDLGFDSLAAVGFRNRLSLHSGERLPATLIFDYPTSRALAKYLRSLLVPDEPSDDAAGQEAQIRELLSAIPLSRLREAGLLDNLLELAGGGYPGAGSATGPAAATEIDTMDTDKLISMALQSSGQDDPAREA</sequence>
<feature type="active site" description="Proton acceptor; for dehydratase activity" evidence="9">
    <location>
        <position position="2621"/>
    </location>
</feature>
<dbReference type="InterPro" id="IPR020807">
    <property type="entry name" value="PKS_DH"/>
</dbReference>
<evidence type="ECO:0000259" key="13">
    <source>
        <dbReference type="PROSITE" id="PS52019"/>
    </source>
</evidence>
<keyword evidence="3" id="KW-0596">Phosphopantetheine</keyword>
<dbReference type="SMART" id="SM00823">
    <property type="entry name" value="PKS_PP"/>
    <property type="match status" value="2"/>
</dbReference>
<dbReference type="Pfam" id="PF00550">
    <property type="entry name" value="PP-binding"/>
    <property type="match status" value="2"/>
</dbReference>
<dbReference type="GO" id="GO:0033068">
    <property type="term" value="P:macrolide biosynthetic process"/>
    <property type="evidence" value="ECO:0007669"/>
    <property type="project" value="UniProtKB-ARBA"/>
</dbReference>
<feature type="active site" description="Proton acceptor; for dehydratase activity" evidence="9">
    <location>
        <position position="903"/>
    </location>
</feature>
<feature type="domain" description="PKS/mFAS DH" evidence="13">
    <location>
        <begin position="2589"/>
        <end position="2866"/>
    </location>
</feature>
<dbReference type="CDD" id="cd00833">
    <property type="entry name" value="PKS"/>
    <property type="match status" value="2"/>
</dbReference>
<dbReference type="Pfam" id="PF00698">
    <property type="entry name" value="Acyl_transf_1"/>
    <property type="match status" value="2"/>
</dbReference>
<dbReference type="Gene3D" id="3.40.47.10">
    <property type="match status" value="2"/>
</dbReference>
<reference evidence="14" key="1">
    <citation type="submission" date="2021-02" db="EMBL/GenBank/DDBJ databases">
        <title>Natrosporangium hydrolyticum gen. nov., sp. nov, a haloalkaliphilic actinobacterium from a soda solonchak soil.</title>
        <authorList>
            <person name="Sorokin D.Y."/>
            <person name="Khijniak T.V."/>
            <person name="Zakharycheva A.P."/>
            <person name="Boueva O.V."/>
            <person name="Ariskina E.V."/>
            <person name="Hahnke R.L."/>
            <person name="Bunk B."/>
            <person name="Sproer C."/>
            <person name="Schumann P."/>
            <person name="Evtushenko L.I."/>
            <person name="Kublanov I.V."/>
        </authorList>
    </citation>
    <scope>NUCLEOTIDE SEQUENCE</scope>
    <source>
        <strain evidence="14">DSM 106523</strain>
    </source>
</reference>
<dbReference type="Pfam" id="PF16197">
    <property type="entry name" value="KAsynt_C_assoc"/>
    <property type="match status" value="1"/>
</dbReference>
<dbReference type="Pfam" id="PF21089">
    <property type="entry name" value="PKS_DH_N"/>
    <property type="match status" value="2"/>
</dbReference>
<evidence type="ECO:0000256" key="2">
    <source>
        <dbReference type="ARBA" id="ARBA00004792"/>
    </source>
</evidence>
<feature type="active site" description="Proton donor; for dehydratase activity" evidence="9">
    <location>
        <position position="2785"/>
    </location>
</feature>
<dbReference type="InterPro" id="IPR018201">
    <property type="entry name" value="Ketoacyl_synth_AS"/>
</dbReference>
<evidence type="ECO:0000256" key="4">
    <source>
        <dbReference type="ARBA" id="ARBA00022553"/>
    </source>
</evidence>
<feature type="compositionally biased region" description="Low complexity" evidence="10">
    <location>
        <begin position="3328"/>
        <end position="3338"/>
    </location>
</feature>
<evidence type="ECO:0000313" key="14">
    <source>
        <dbReference type="EMBL" id="QSB16036.1"/>
    </source>
</evidence>
<keyword evidence="8" id="KW-0012">Acyltransferase</keyword>
<proteinExistence type="predicted"/>
<feature type="domain" description="Ketosynthase family 3 (KS3)" evidence="12">
    <location>
        <begin position="1708"/>
        <end position="2121"/>
    </location>
</feature>
<feature type="domain" description="PKS/mFAS DH" evidence="13">
    <location>
        <begin position="871"/>
        <end position="1144"/>
    </location>
</feature>
<feature type="region of interest" description="C-terminal hotdog fold" evidence="9">
    <location>
        <begin position="1006"/>
        <end position="1144"/>
    </location>
</feature>
<feature type="compositionally biased region" description="Polar residues" evidence="10">
    <location>
        <begin position="3339"/>
        <end position="3351"/>
    </location>
</feature>
<name>A0A895YMX0_9ACTN</name>
<dbReference type="PROSITE" id="PS00606">
    <property type="entry name" value="KS3_1"/>
    <property type="match status" value="2"/>
</dbReference>
<evidence type="ECO:0000259" key="12">
    <source>
        <dbReference type="PROSITE" id="PS52004"/>
    </source>
</evidence>
<dbReference type="FunFam" id="3.40.366.10:FF:000002">
    <property type="entry name" value="Probable polyketide synthase 2"/>
    <property type="match status" value="1"/>
</dbReference>
<dbReference type="InterPro" id="IPR016036">
    <property type="entry name" value="Malonyl_transacylase_ACP-bd"/>
</dbReference>
<comment type="cofactor">
    <cofactor evidence="1">
        <name>pantetheine 4'-phosphate</name>
        <dbReference type="ChEBI" id="CHEBI:47942"/>
    </cofactor>
</comment>
<dbReference type="SUPFAM" id="SSF55048">
    <property type="entry name" value="Probable ACP-binding domain of malonyl-CoA ACP transacylase"/>
    <property type="match status" value="1"/>
</dbReference>
<dbReference type="Pfam" id="PF00109">
    <property type="entry name" value="ketoacyl-synt"/>
    <property type="match status" value="2"/>
</dbReference>
<dbReference type="Gene3D" id="1.10.1200.10">
    <property type="entry name" value="ACP-like"/>
    <property type="match status" value="2"/>
</dbReference>
<evidence type="ECO:0000256" key="3">
    <source>
        <dbReference type="ARBA" id="ARBA00022450"/>
    </source>
</evidence>
<dbReference type="SUPFAM" id="SSF101173">
    <property type="entry name" value="Docking domain B of the erythromycin polyketide synthase (DEBS)"/>
    <property type="match status" value="1"/>
</dbReference>
<dbReference type="SMART" id="SM00827">
    <property type="entry name" value="PKS_AT"/>
    <property type="match status" value="2"/>
</dbReference>
<dbReference type="Proteomes" id="UP000662857">
    <property type="component" value="Chromosome"/>
</dbReference>
<dbReference type="InterPro" id="IPR013968">
    <property type="entry name" value="PKS_KR"/>
</dbReference>
<dbReference type="SMART" id="SM00825">
    <property type="entry name" value="PKS_KS"/>
    <property type="match status" value="2"/>
</dbReference>
<keyword evidence="15" id="KW-1185">Reference proteome</keyword>
<dbReference type="SUPFAM" id="SSF53901">
    <property type="entry name" value="Thiolase-like"/>
    <property type="match status" value="2"/>
</dbReference>
<dbReference type="Gene3D" id="3.30.70.3290">
    <property type="match status" value="2"/>
</dbReference>
<keyword evidence="7" id="KW-0511">Multifunctional enzyme</keyword>
<evidence type="ECO:0000259" key="11">
    <source>
        <dbReference type="PROSITE" id="PS50075"/>
    </source>
</evidence>
<dbReference type="SMART" id="SM00826">
    <property type="entry name" value="PKS_DH"/>
    <property type="match status" value="2"/>
</dbReference>
<dbReference type="GO" id="GO:0004315">
    <property type="term" value="F:3-oxoacyl-[acyl-carrier-protein] synthase activity"/>
    <property type="evidence" value="ECO:0007669"/>
    <property type="project" value="InterPro"/>
</dbReference>
<dbReference type="InterPro" id="IPR009081">
    <property type="entry name" value="PP-bd_ACP"/>
</dbReference>
<dbReference type="Gene3D" id="3.10.129.110">
    <property type="entry name" value="Polyketide synthase dehydratase"/>
    <property type="match status" value="2"/>
</dbReference>
<dbReference type="InterPro" id="IPR049552">
    <property type="entry name" value="PKS_DH_N"/>
</dbReference>
<dbReference type="PROSITE" id="PS50075">
    <property type="entry name" value="CARRIER"/>
    <property type="match status" value="2"/>
</dbReference>
<dbReference type="Gene3D" id="3.40.50.720">
    <property type="entry name" value="NAD(P)-binding Rossmann-like Domain"/>
    <property type="match status" value="2"/>
</dbReference>
<dbReference type="SMART" id="SM01294">
    <property type="entry name" value="PKS_PP_betabranch"/>
    <property type="match status" value="2"/>
</dbReference>
<dbReference type="SUPFAM" id="SSF47336">
    <property type="entry name" value="ACP-like"/>
    <property type="match status" value="2"/>
</dbReference>
<evidence type="ECO:0000256" key="1">
    <source>
        <dbReference type="ARBA" id="ARBA00001957"/>
    </source>
</evidence>
<feature type="region of interest" description="Disordered" evidence="10">
    <location>
        <begin position="3328"/>
        <end position="3351"/>
    </location>
</feature>
<dbReference type="InterPro" id="IPR036291">
    <property type="entry name" value="NAD(P)-bd_dom_sf"/>
</dbReference>
<dbReference type="InterPro" id="IPR020806">
    <property type="entry name" value="PKS_PP-bd"/>
</dbReference>
<dbReference type="InterPro" id="IPR049551">
    <property type="entry name" value="PKS_DH_C"/>
</dbReference>
<evidence type="ECO:0000256" key="6">
    <source>
        <dbReference type="ARBA" id="ARBA00023194"/>
    </source>
</evidence>
<keyword evidence="4" id="KW-0597">Phosphoprotein</keyword>
<dbReference type="InterPro" id="IPR015083">
    <property type="entry name" value="NorB/c/GfsB-D-like_docking"/>
</dbReference>
<keyword evidence="5" id="KW-0808">Transferase</keyword>
<dbReference type="InterPro" id="IPR014030">
    <property type="entry name" value="Ketoacyl_synth_N"/>
</dbReference>
<dbReference type="InterPro" id="IPR016035">
    <property type="entry name" value="Acyl_Trfase/lysoPLipase"/>
</dbReference>
<dbReference type="Pfam" id="PF22953">
    <property type="entry name" value="SpnB_Rossmann"/>
    <property type="match status" value="2"/>
</dbReference>
<dbReference type="Gene3D" id="3.40.366.10">
    <property type="entry name" value="Malonyl-Coenzyme A Acyl Carrier Protein, domain 2"/>
    <property type="match status" value="2"/>
</dbReference>
<evidence type="ECO:0000313" key="15">
    <source>
        <dbReference type="Proteomes" id="UP000662857"/>
    </source>
</evidence>
<dbReference type="InterPro" id="IPR036299">
    <property type="entry name" value="Polyketide_synth_docking_sf"/>
</dbReference>
<dbReference type="InterPro" id="IPR055123">
    <property type="entry name" value="SpnB-like_Rossmann"/>
</dbReference>
<evidence type="ECO:0000256" key="7">
    <source>
        <dbReference type="ARBA" id="ARBA00023268"/>
    </source>
</evidence>
<dbReference type="PANTHER" id="PTHR43775">
    <property type="entry name" value="FATTY ACID SYNTHASE"/>
    <property type="match status" value="1"/>
</dbReference>
<dbReference type="FunFam" id="1.10.1200.10:FF:000007">
    <property type="entry name" value="Probable polyketide synthase pks17"/>
    <property type="match status" value="2"/>
</dbReference>
<dbReference type="SUPFAM" id="SSF52151">
    <property type="entry name" value="FabD/lysophospholipase-like"/>
    <property type="match status" value="2"/>
</dbReference>
<dbReference type="InterPro" id="IPR032821">
    <property type="entry name" value="PKS_assoc"/>
</dbReference>
<feature type="domain" description="Ketosynthase family 3 (KS3)" evidence="12">
    <location>
        <begin position="33"/>
        <end position="461"/>
    </location>
</feature>
<dbReference type="InterPro" id="IPR050091">
    <property type="entry name" value="PKS_NRPS_Biosynth_Enz"/>
</dbReference>
<dbReference type="InterPro" id="IPR014031">
    <property type="entry name" value="Ketoacyl_synth_C"/>
</dbReference>
<dbReference type="PANTHER" id="PTHR43775:SF51">
    <property type="entry name" value="INACTIVE PHENOLPHTHIOCEROL SYNTHESIS POLYKETIDE SYNTHASE TYPE I PKS1-RELATED"/>
    <property type="match status" value="1"/>
</dbReference>
<comment type="pathway">
    <text evidence="2">Antibiotic biosynthesis.</text>
</comment>
<dbReference type="Pfam" id="PF02801">
    <property type="entry name" value="Ketoacyl-synt_C"/>
    <property type="match status" value="2"/>
</dbReference>
<dbReference type="EMBL" id="CP070499">
    <property type="protein sequence ID" value="QSB16036.1"/>
    <property type="molecule type" value="Genomic_DNA"/>
</dbReference>
<dbReference type="FunFam" id="3.40.47.10:FF:000019">
    <property type="entry name" value="Polyketide synthase type I"/>
    <property type="match status" value="2"/>
</dbReference>
<dbReference type="InterPro" id="IPR057326">
    <property type="entry name" value="KR_dom"/>
</dbReference>
<dbReference type="PROSITE" id="PS52004">
    <property type="entry name" value="KS3_2"/>
    <property type="match status" value="2"/>
</dbReference>
<evidence type="ECO:0000256" key="8">
    <source>
        <dbReference type="ARBA" id="ARBA00023315"/>
    </source>
</evidence>
<keyword evidence="6" id="KW-0045">Antibiotic biosynthesis</keyword>
<dbReference type="InterPro" id="IPR016039">
    <property type="entry name" value="Thiolase-like"/>
</dbReference>
<dbReference type="SUPFAM" id="SSF51735">
    <property type="entry name" value="NAD(P)-binding Rossmann-fold domains"/>
    <property type="match status" value="4"/>
</dbReference>
<dbReference type="InterPro" id="IPR036736">
    <property type="entry name" value="ACP-like_sf"/>
</dbReference>
<evidence type="ECO:0000256" key="10">
    <source>
        <dbReference type="SAM" id="MobiDB-lite"/>
    </source>
</evidence>
<dbReference type="GO" id="GO:0031177">
    <property type="term" value="F:phosphopantetheine binding"/>
    <property type="evidence" value="ECO:0007669"/>
    <property type="project" value="InterPro"/>
</dbReference>
<feature type="domain" description="Carrier" evidence="11">
    <location>
        <begin position="1608"/>
        <end position="1683"/>
    </location>
</feature>
<feature type="domain" description="Carrier" evidence="11">
    <location>
        <begin position="3354"/>
        <end position="3429"/>
    </location>
</feature>
<evidence type="ECO:0000256" key="9">
    <source>
        <dbReference type="PROSITE-ProRule" id="PRU01363"/>
    </source>
</evidence>
<dbReference type="InterPro" id="IPR001227">
    <property type="entry name" value="Ac_transferase_dom_sf"/>
</dbReference>
<gene>
    <name evidence="14" type="ORF">JQS43_06905</name>
</gene>
<dbReference type="SMART" id="SM00822">
    <property type="entry name" value="PKS_KR"/>
    <property type="match status" value="2"/>
</dbReference>
<dbReference type="Pfam" id="PF08990">
    <property type="entry name" value="Docking"/>
    <property type="match status" value="1"/>
</dbReference>
<feature type="region of interest" description="N-terminal hotdog fold" evidence="9">
    <location>
        <begin position="871"/>
        <end position="994"/>
    </location>
</feature>
<dbReference type="GO" id="GO:0004312">
    <property type="term" value="F:fatty acid synthase activity"/>
    <property type="evidence" value="ECO:0007669"/>
    <property type="project" value="TreeGrafter"/>
</dbReference>
<feature type="region of interest" description="C-terminal hotdog fold" evidence="9">
    <location>
        <begin position="2724"/>
        <end position="2866"/>
    </location>
</feature>
<dbReference type="InterPro" id="IPR042104">
    <property type="entry name" value="PKS_dehydratase_sf"/>
</dbReference>
<feature type="region of interest" description="N-terminal hotdog fold" evidence="9">
    <location>
        <begin position="2589"/>
        <end position="2713"/>
    </location>
</feature>
<dbReference type="RefSeq" id="WP_275581041.1">
    <property type="nucleotide sequence ID" value="NZ_CP070499.1"/>
</dbReference>
<dbReference type="InterPro" id="IPR049900">
    <property type="entry name" value="PKS_mFAS_DH"/>
</dbReference>
<dbReference type="GO" id="GO:0006633">
    <property type="term" value="P:fatty acid biosynthetic process"/>
    <property type="evidence" value="ECO:0007669"/>
    <property type="project" value="InterPro"/>
</dbReference>
<feature type="active site" description="Proton donor; for dehydratase activity" evidence="9">
    <location>
        <position position="1067"/>
    </location>
</feature>
<dbReference type="InterPro" id="IPR020841">
    <property type="entry name" value="PKS_Beta-ketoAc_synthase_dom"/>
</dbReference>
<dbReference type="Pfam" id="PF08659">
    <property type="entry name" value="KR"/>
    <property type="match status" value="2"/>
</dbReference>
<protein>
    <submittedName>
        <fullName evidence="14">SDR family NAD(P)-dependent oxidoreductase</fullName>
    </submittedName>
</protein>
<dbReference type="KEGG" id="nhy:JQS43_06905"/>
<accession>A0A895YMX0</accession>
<evidence type="ECO:0000256" key="5">
    <source>
        <dbReference type="ARBA" id="ARBA00022679"/>
    </source>
</evidence>
<dbReference type="InterPro" id="IPR014043">
    <property type="entry name" value="Acyl_transferase_dom"/>
</dbReference>